<organism evidence="1 2">
    <name type="scientific">Amygdalobacter nucleatus</name>
    <dbReference type="NCBI Taxonomy" id="3029274"/>
    <lineage>
        <taxon>Bacteria</taxon>
        <taxon>Bacillati</taxon>
        <taxon>Bacillota</taxon>
        <taxon>Clostridia</taxon>
        <taxon>Eubacteriales</taxon>
        <taxon>Oscillospiraceae</taxon>
        <taxon>Amygdalobacter</taxon>
    </lineage>
</organism>
<dbReference type="RefSeq" id="WP_066714569.1">
    <property type="nucleotide sequence ID" value="NZ_CP118869.1"/>
</dbReference>
<dbReference type="EMBL" id="LSCV01000035">
    <property type="protein sequence ID" value="KXB39913.1"/>
    <property type="molecule type" value="Genomic_DNA"/>
</dbReference>
<keyword evidence="2" id="KW-1185">Reference proteome</keyword>
<evidence type="ECO:0000313" key="1">
    <source>
        <dbReference type="EMBL" id="KXB39913.1"/>
    </source>
</evidence>
<sequence>MDKLNTAISDEDEKNVKNVQADFVEFIKTGKIAKYATYNATGKIIEYGKEISQIEFPHKEIIKDVLSSGIADKVRNEYINNRR</sequence>
<dbReference type="AlphaFoldDB" id="A0A133Y9P2"/>
<dbReference type="Proteomes" id="UP000070080">
    <property type="component" value="Unassembled WGS sequence"/>
</dbReference>
<protein>
    <submittedName>
        <fullName evidence="1">Uncharacterized protein</fullName>
    </submittedName>
</protein>
<evidence type="ECO:0000313" key="2">
    <source>
        <dbReference type="Proteomes" id="UP000070080"/>
    </source>
</evidence>
<name>A0A133Y9P2_9FIRM</name>
<gene>
    <name evidence="1" type="ORF">HMPREF1872_01089</name>
</gene>
<reference evidence="2" key="1">
    <citation type="submission" date="2016-01" db="EMBL/GenBank/DDBJ databases">
        <authorList>
            <person name="Mitreva M."/>
            <person name="Pepin K.H."/>
            <person name="Mihindukulasuriya K.A."/>
            <person name="Fulton R."/>
            <person name="Fronick C."/>
            <person name="O'Laughlin M."/>
            <person name="Miner T."/>
            <person name="Herter B."/>
            <person name="Rosa B.A."/>
            <person name="Cordes M."/>
            <person name="Tomlinson C."/>
            <person name="Wollam A."/>
            <person name="Palsikar V.B."/>
            <person name="Mardis E.R."/>
            <person name="Wilson R.K."/>
        </authorList>
    </citation>
    <scope>NUCLEOTIDE SEQUENCE [LARGE SCALE GENOMIC DNA]</scope>
    <source>
        <strain evidence="2">KA00274</strain>
    </source>
</reference>
<proteinExistence type="predicted"/>
<dbReference type="OrthoDB" id="9775851at2"/>
<accession>A0A133Y9P2</accession>
<comment type="caution">
    <text evidence="1">The sequence shown here is derived from an EMBL/GenBank/DDBJ whole genome shotgun (WGS) entry which is preliminary data.</text>
</comment>